<dbReference type="PROSITE" id="PS51007">
    <property type="entry name" value="CYTC"/>
    <property type="match status" value="1"/>
</dbReference>
<proteinExistence type="predicted"/>
<dbReference type="Proteomes" id="UP000238589">
    <property type="component" value="Unassembled WGS sequence"/>
</dbReference>
<keyword evidence="9" id="KW-1185">Reference proteome</keyword>
<dbReference type="GO" id="GO:0009055">
    <property type="term" value="F:electron transfer activity"/>
    <property type="evidence" value="ECO:0007669"/>
    <property type="project" value="InterPro"/>
</dbReference>
<name>A0A2S9K2P3_9BURK</name>
<dbReference type="InterPro" id="IPR009056">
    <property type="entry name" value="Cyt_c-like_dom"/>
</dbReference>
<keyword evidence="4" id="KW-0249">Electron transport</keyword>
<protein>
    <recommendedName>
        <fullName evidence="7">Cytochrome c domain-containing protein</fullName>
    </recommendedName>
</protein>
<evidence type="ECO:0000259" key="7">
    <source>
        <dbReference type="PROSITE" id="PS51007"/>
    </source>
</evidence>
<dbReference type="OrthoDB" id="9814708at2"/>
<sequence length="199" mass="20282">MLTIHSSSPPRGEAPLLGYNLISAPGLREPTLTQHKPTEDNMSEFANALQTGHPNARRGWTLPMIGAVGLALLLGGCGKTETKSIQEEAAMAQRLQRVGTVELQVAVAGGEPKTGEQAFQAQCAACHAAGALGAPKFGDAAAWAPRIGAGLAALTNSALKGKNAMPAQAGGALSDLEISRAAAYMANAGGAKFSEPKAE</sequence>
<dbReference type="InterPro" id="IPR036909">
    <property type="entry name" value="Cyt_c-like_dom_sf"/>
</dbReference>
<dbReference type="PANTHER" id="PTHR40942">
    <property type="match status" value="1"/>
</dbReference>
<dbReference type="AlphaFoldDB" id="A0A2S9K2P3"/>
<keyword evidence="2 6" id="KW-0349">Heme</keyword>
<dbReference type="Pfam" id="PF13442">
    <property type="entry name" value="Cytochrome_CBB3"/>
    <property type="match status" value="1"/>
</dbReference>
<feature type="domain" description="Cytochrome c" evidence="7">
    <location>
        <begin position="110"/>
        <end position="189"/>
    </location>
</feature>
<dbReference type="PRINTS" id="PR00607">
    <property type="entry name" value="CYTCHROMECIE"/>
</dbReference>
<keyword evidence="1" id="KW-0813">Transport</keyword>
<keyword evidence="5 6" id="KW-0408">Iron</keyword>
<accession>A0A2S9K2P3</accession>
<dbReference type="GO" id="GO:0005506">
    <property type="term" value="F:iron ion binding"/>
    <property type="evidence" value="ECO:0007669"/>
    <property type="project" value="InterPro"/>
</dbReference>
<evidence type="ECO:0000256" key="6">
    <source>
        <dbReference type="PROSITE-ProRule" id="PRU00433"/>
    </source>
</evidence>
<evidence type="ECO:0000256" key="1">
    <source>
        <dbReference type="ARBA" id="ARBA00022448"/>
    </source>
</evidence>
<dbReference type="SUPFAM" id="SSF46626">
    <property type="entry name" value="Cytochrome c"/>
    <property type="match status" value="1"/>
</dbReference>
<dbReference type="Gene3D" id="1.10.760.10">
    <property type="entry name" value="Cytochrome c-like domain"/>
    <property type="match status" value="1"/>
</dbReference>
<evidence type="ECO:0000313" key="8">
    <source>
        <dbReference type="EMBL" id="PRD64723.1"/>
    </source>
</evidence>
<evidence type="ECO:0000256" key="5">
    <source>
        <dbReference type="ARBA" id="ARBA00023004"/>
    </source>
</evidence>
<gene>
    <name evidence="8" type="ORF">C6P64_12960</name>
</gene>
<dbReference type="InterPro" id="IPR002323">
    <property type="entry name" value="Cyt_CIE"/>
</dbReference>
<evidence type="ECO:0000313" key="9">
    <source>
        <dbReference type="Proteomes" id="UP000238589"/>
    </source>
</evidence>
<reference evidence="8 9" key="1">
    <citation type="submission" date="2018-03" db="EMBL/GenBank/DDBJ databases">
        <title>Comparative genomics illustrates the genes involved in a hyperalkaliphilic mechanisms of Serpentinomonas isolated from highly-alkaline calcium-rich serpentinized springs.</title>
        <authorList>
            <person name="Suzuki S."/>
            <person name="Ishii S."/>
            <person name="Walworth N."/>
            <person name="Bird L."/>
            <person name="Kuenen J.G."/>
            <person name="Nealson K.H."/>
        </authorList>
    </citation>
    <scope>NUCLEOTIDE SEQUENCE [LARGE SCALE GENOMIC DNA]</scope>
    <source>
        <strain evidence="8 9">P1</strain>
    </source>
</reference>
<comment type="caution">
    <text evidence="8">The sequence shown here is derived from an EMBL/GenBank/DDBJ whole genome shotgun (WGS) entry which is preliminary data.</text>
</comment>
<evidence type="ECO:0000256" key="4">
    <source>
        <dbReference type="ARBA" id="ARBA00022982"/>
    </source>
</evidence>
<dbReference type="EMBL" id="PVLQ01000050">
    <property type="protein sequence ID" value="PRD64723.1"/>
    <property type="molecule type" value="Genomic_DNA"/>
</dbReference>
<organism evidence="8 9">
    <name type="scientific">Malikia granosa</name>
    <dbReference type="NCBI Taxonomy" id="263067"/>
    <lineage>
        <taxon>Bacteria</taxon>
        <taxon>Pseudomonadati</taxon>
        <taxon>Pseudomonadota</taxon>
        <taxon>Betaproteobacteria</taxon>
        <taxon>Burkholderiales</taxon>
        <taxon>Comamonadaceae</taxon>
        <taxon>Malikia</taxon>
    </lineage>
</organism>
<dbReference type="PANTHER" id="PTHR40942:SF4">
    <property type="entry name" value="CYTOCHROME C5"/>
    <property type="match status" value="1"/>
</dbReference>
<evidence type="ECO:0000256" key="2">
    <source>
        <dbReference type="ARBA" id="ARBA00022617"/>
    </source>
</evidence>
<keyword evidence="3 6" id="KW-0479">Metal-binding</keyword>
<dbReference type="GO" id="GO:0020037">
    <property type="term" value="F:heme binding"/>
    <property type="evidence" value="ECO:0007669"/>
    <property type="project" value="InterPro"/>
</dbReference>
<evidence type="ECO:0000256" key="3">
    <source>
        <dbReference type="ARBA" id="ARBA00022723"/>
    </source>
</evidence>